<dbReference type="Pfam" id="PF12937">
    <property type="entry name" value="F-box-like"/>
    <property type="match status" value="1"/>
</dbReference>
<organism evidence="2 3">
    <name type="scientific">Tulasnella calospora MUT 4182</name>
    <dbReference type="NCBI Taxonomy" id="1051891"/>
    <lineage>
        <taxon>Eukaryota</taxon>
        <taxon>Fungi</taxon>
        <taxon>Dikarya</taxon>
        <taxon>Basidiomycota</taxon>
        <taxon>Agaricomycotina</taxon>
        <taxon>Agaricomycetes</taxon>
        <taxon>Cantharellales</taxon>
        <taxon>Tulasnellaceae</taxon>
        <taxon>Tulasnella</taxon>
    </lineage>
</organism>
<reference evidence="2 3" key="1">
    <citation type="submission" date="2014-04" db="EMBL/GenBank/DDBJ databases">
        <authorList>
            <consortium name="DOE Joint Genome Institute"/>
            <person name="Kuo A."/>
            <person name="Girlanda M."/>
            <person name="Perotto S."/>
            <person name="Kohler A."/>
            <person name="Nagy L.G."/>
            <person name="Floudas D."/>
            <person name="Copeland A."/>
            <person name="Barry K.W."/>
            <person name="Cichocki N."/>
            <person name="Veneault-Fourrey C."/>
            <person name="LaButti K."/>
            <person name="Lindquist E.A."/>
            <person name="Lipzen A."/>
            <person name="Lundell T."/>
            <person name="Morin E."/>
            <person name="Murat C."/>
            <person name="Sun H."/>
            <person name="Tunlid A."/>
            <person name="Henrissat B."/>
            <person name="Grigoriev I.V."/>
            <person name="Hibbett D.S."/>
            <person name="Martin F."/>
            <person name="Nordberg H.P."/>
            <person name="Cantor M.N."/>
            <person name="Hua S.X."/>
        </authorList>
    </citation>
    <scope>NUCLEOTIDE SEQUENCE [LARGE SCALE GENOMIC DNA]</scope>
    <source>
        <strain evidence="2 3">MUT 4182</strain>
    </source>
</reference>
<dbReference type="InterPro" id="IPR001810">
    <property type="entry name" value="F-box_dom"/>
</dbReference>
<evidence type="ECO:0000259" key="1">
    <source>
        <dbReference type="Pfam" id="PF12937"/>
    </source>
</evidence>
<dbReference type="AlphaFoldDB" id="A0A0C3QAA3"/>
<name>A0A0C3QAA3_9AGAM</name>
<protein>
    <recommendedName>
        <fullName evidence="1">F-box domain-containing protein</fullName>
    </recommendedName>
</protein>
<dbReference type="Gene3D" id="1.20.1280.50">
    <property type="match status" value="1"/>
</dbReference>
<evidence type="ECO:0000313" key="3">
    <source>
        <dbReference type="Proteomes" id="UP000054248"/>
    </source>
</evidence>
<reference evidence="3" key="2">
    <citation type="submission" date="2015-01" db="EMBL/GenBank/DDBJ databases">
        <title>Evolutionary Origins and Diversification of the Mycorrhizal Mutualists.</title>
        <authorList>
            <consortium name="DOE Joint Genome Institute"/>
            <consortium name="Mycorrhizal Genomics Consortium"/>
            <person name="Kohler A."/>
            <person name="Kuo A."/>
            <person name="Nagy L.G."/>
            <person name="Floudas D."/>
            <person name="Copeland A."/>
            <person name="Barry K.W."/>
            <person name="Cichocki N."/>
            <person name="Veneault-Fourrey C."/>
            <person name="LaButti K."/>
            <person name="Lindquist E.A."/>
            <person name="Lipzen A."/>
            <person name="Lundell T."/>
            <person name="Morin E."/>
            <person name="Murat C."/>
            <person name="Riley R."/>
            <person name="Ohm R."/>
            <person name="Sun H."/>
            <person name="Tunlid A."/>
            <person name="Henrissat B."/>
            <person name="Grigoriev I.V."/>
            <person name="Hibbett D.S."/>
            <person name="Martin F."/>
        </authorList>
    </citation>
    <scope>NUCLEOTIDE SEQUENCE [LARGE SCALE GENOMIC DNA]</scope>
    <source>
        <strain evidence="3">MUT 4182</strain>
    </source>
</reference>
<keyword evidence="3" id="KW-1185">Reference proteome</keyword>
<proteinExistence type="predicted"/>
<sequence length="575" mass="65172">MESLPKSRIERSNLATLEPHEGGLMAEVQTLEAVKVVVANEFDKIIALLKRKQNANLPIFRLPIELLTTIFQKALPPYEEDPRMMQYTPSLMRLASVCHWWRRIILDAPALWTIVSVANRFHPFQVGEALNLSRQMPLDVVYAPRENYQLKPDNVLLMLYRESFRWRRLGINYDGLLHHLEFLETVSAPGLEDFYLCLNTAIEDGNATFRVAGAAIYWELGQLAGGRLRHLELHVIRTHAPSVAQILDIVHLSPLLEALSLNQVALVTSNHPDLPTLRPPSLRTVCLTDLPSTAIRQLVPCIEPTSRCINFTVENTPTMQEAPDFFAPGYESVLASILRSRNGNRIYLYYEEGACIEVSNGGLSYLRVNGDAADRGLEWVHDCLASPTETTSGEVHLETSHLMNFLPDAVPQHLVTMFLLPKVVELTLNHEDDDWESKDTLLKLLSWPLRNFTSGEEYWGLPQLQFVTLEGTTPSIIPIFIQMVRARLGLEFQFENACSSQNLHRPYPLPLKEVHMHPAADILESLSRSELDKLQDIIEEGGGNVYWRSKLWKDWPKDLPHDQADLVPDSPSSHG</sequence>
<dbReference type="HOGENOM" id="CLU_474240_0_0_1"/>
<dbReference type="EMBL" id="KN823129">
    <property type="protein sequence ID" value="KIO21746.1"/>
    <property type="molecule type" value="Genomic_DNA"/>
</dbReference>
<dbReference type="Proteomes" id="UP000054248">
    <property type="component" value="Unassembled WGS sequence"/>
</dbReference>
<evidence type="ECO:0000313" key="2">
    <source>
        <dbReference type="EMBL" id="KIO21746.1"/>
    </source>
</evidence>
<accession>A0A0C3QAA3</accession>
<feature type="domain" description="F-box" evidence="1">
    <location>
        <begin position="60"/>
        <end position="113"/>
    </location>
</feature>
<gene>
    <name evidence="2" type="ORF">M407DRAFT_10236</name>
</gene>
<dbReference type="OrthoDB" id="3365698at2759"/>